<reference evidence="2" key="1">
    <citation type="submission" date="2021-03" db="EMBL/GenBank/DDBJ databases">
        <authorList>
            <person name="Tagirdzhanova G."/>
        </authorList>
    </citation>
    <scope>NUCLEOTIDE SEQUENCE</scope>
</reference>
<comment type="caution">
    <text evidence="2">The sequence shown here is derived from an EMBL/GenBank/DDBJ whole genome shotgun (WGS) entry which is preliminary data.</text>
</comment>
<feature type="compositionally biased region" description="Low complexity" evidence="1">
    <location>
        <begin position="66"/>
        <end position="75"/>
    </location>
</feature>
<feature type="region of interest" description="Disordered" evidence="1">
    <location>
        <begin position="63"/>
        <end position="194"/>
    </location>
</feature>
<keyword evidence="3" id="KW-1185">Reference proteome</keyword>
<evidence type="ECO:0000313" key="2">
    <source>
        <dbReference type="EMBL" id="CAF9940649.1"/>
    </source>
</evidence>
<feature type="compositionally biased region" description="Basic and acidic residues" evidence="1">
    <location>
        <begin position="78"/>
        <end position="89"/>
    </location>
</feature>
<protein>
    <submittedName>
        <fullName evidence="2">Uncharacterized protein</fullName>
    </submittedName>
</protein>
<proteinExistence type="predicted"/>
<dbReference type="AlphaFoldDB" id="A0A8H3J4X8"/>
<sequence>MMDVGTEAMAAMFEGQTGQSKYENHEISRKRLAGLLQIRKVDVHHRPRVRKVAGFLGFLGLREYAPSSPRAGPPRSLRRSDGGGREVPRRGMPSRLRDPVINTAMRGPGSAHTPPAATGARRGRRQDQADSARHGRRYAQGASRSRDVDRRGNGQRGLAAQVPEAEDGMGGGGDDGSDGDRDSVSDIVHGTRTSSAALALECEEEVLTEMDSLQHRGR</sequence>
<organism evidence="2 3">
    <name type="scientific">Imshaugia aleurites</name>
    <dbReference type="NCBI Taxonomy" id="172621"/>
    <lineage>
        <taxon>Eukaryota</taxon>
        <taxon>Fungi</taxon>
        <taxon>Dikarya</taxon>
        <taxon>Ascomycota</taxon>
        <taxon>Pezizomycotina</taxon>
        <taxon>Lecanoromycetes</taxon>
        <taxon>OSLEUM clade</taxon>
        <taxon>Lecanoromycetidae</taxon>
        <taxon>Lecanorales</taxon>
        <taxon>Lecanorineae</taxon>
        <taxon>Parmeliaceae</taxon>
        <taxon>Imshaugia</taxon>
    </lineage>
</organism>
<dbReference type="Proteomes" id="UP000664534">
    <property type="component" value="Unassembled WGS sequence"/>
</dbReference>
<evidence type="ECO:0000313" key="3">
    <source>
        <dbReference type="Proteomes" id="UP000664534"/>
    </source>
</evidence>
<dbReference type="EMBL" id="CAJPDT010000134">
    <property type="protein sequence ID" value="CAF9940649.1"/>
    <property type="molecule type" value="Genomic_DNA"/>
</dbReference>
<evidence type="ECO:0000256" key="1">
    <source>
        <dbReference type="SAM" id="MobiDB-lite"/>
    </source>
</evidence>
<gene>
    <name evidence="2" type="ORF">IMSHALPRED_002111</name>
</gene>
<accession>A0A8H3J4X8</accession>
<name>A0A8H3J4X8_9LECA</name>